<dbReference type="OrthoDB" id="2935237at2759"/>
<evidence type="ECO:0000313" key="2">
    <source>
        <dbReference type="Proteomes" id="UP000030106"/>
    </source>
</evidence>
<dbReference type="EMBL" id="ANFO01000503">
    <property type="protein sequence ID" value="KGQ09085.1"/>
    <property type="molecule type" value="Genomic_DNA"/>
</dbReference>
<organism evidence="1 2">
    <name type="scientific">Beauveria bassiana D1-5</name>
    <dbReference type="NCBI Taxonomy" id="1245745"/>
    <lineage>
        <taxon>Eukaryota</taxon>
        <taxon>Fungi</taxon>
        <taxon>Dikarya</taxon>
        <taxon>Ascomycota</taxon>
        <taxon>Pezizomycotina</taxon>
        <taxon>Sordariomycetes</taxon>
        <taxon>Hypocreomycetidae</taxon>
        <taxon>Hypocreales</taxon>
        <taxon>Cordycipitaceae</taxon>
        <taxon>Beauveria</taxon>
    </lineage>
</organism>
<accession>A0A0A2VSE9</accession>
<dbReference type="Proteomes" id="UP000030106">
    <property type="component" value="Unassembled WGS sequence"/>
</dbReference>
<comment type="caution">
    <text evidence="1">The sequence shown here is derived from an EMBL/GenBank/DDBJ whole genome shotgun (WGS) entry which is preliminary data.</text>
</comment>
<dbReference type="HOGENOM" id="CLU_1402198_0_0_1"/>
<gene>
    <name evidence="1" type="ORF">BBAD15_g5569</name>
</gene>
<evidence type="ECO:0000313" key="1">
    <source>
        <dbReference type="EMBL" id="KGQ09085.1"/>
    </source>
</evidence>
<name>A0A0A2VSE9_BEABA</name>
<dbReference type="AlphaFoldDB" id="A0A0A2VSE9"/>
<proteinExistence type="predicted"/>
<protein>
    <submittedName>
        <fullName evidence="1">Uncharacterized protein</fullName>
    </submittedName>
</protein>
<reference evidence="1 2" key="1">
    <citation type="submission" date="2012-10" db="EMBL/GenBank/DDBJ databases">
        <title>Genome sequencing and analysis of entomopathogenic fungi Beauveria bassiana D1-5.</title>
        <authorList>
            <person name="Li Q."/>
            <person name="Wang L."/>
            <person name="Zhang Z."/>
            <person name="Wang Q."/>
            <person name="Ren J."/>
            <person name="Wang M."/>
            <person name="Xu W."/>
            <person name="Wang J."/>
            <person name="Lu Y."/>
            <person name="Du Q."/>
            <person name="Sun Z."/>
        </authorList>
    </citation>
    <scope>NUCLEOTIDE SEQUENCE [LARGE SCALE GENOMIC DNA]</scope>
    <source>
        <strain evidence="1 2">D1-5</strain>
    </source>
</reference>
<sequence length="188" mass="20888">MTQTTAAILSSVPAWYFDSEGRYIVFREDGTGELWCACNFNYWIAADFEWKIADNSVSAAADAQVGGSLAAASADDVENSSQLHIQMTLTKRLPESAQTSVLTKSTLVNEFSLTDEAFKTKTYTVRVEKGRFIQPSRARYANESSNNFDMRLVFNPSPYPPKSAWKSLEGGVEDGQFWNHTHFVASSS</sequence>